<name>A0A398CMH7_9BACL</name>
<dbReference type="NCBIfam" id="TIGR02895">
    <property type="entry name" value="spore_sigI"/>
    <property type="match status" value="1"/>
</dbReference>
<accession>A0A398CMH7</accession>
<dbReference type="PIRSF" id="PIRSF038953">
    <property type="entry name" value="SigI"/>
    <property type="match status" value="1"/>
</dbReference>
<dbReference type="GO" id="GO:0005737">
    <property type="term" value="C:cytoplasm"/>
    <property type="evidence" value="ECO:0007669"/>
    <property type="project" value="UniProtKB-SubCell"/>
</dbReference>
<comment type="subunit">
    <text evidence="6">Interacts with RsgI.</text>
</comment>
<keyword evidence="2 6" id="KW-0805">Transcription regulation</keyword>
<comment type="subcellular location">
    <subcellularLocation>
        <location evidence="6">Cytoplasm</location>
    </subcellularLocation>
</comment>
<organism evidence="8 9">
    <name type="scientific">Cohnella faecalis</name>
    <dbReference type="NCBI Taxonomy" id="2315694"/>
    <lineage>
        <taxon>Bacteria</taxon>
        <taxon>Bacillati</taxon>
        <taxon>Bacillota</taxon>
        <taxon>Bacilli</taxon>
        <taxon>Bacillales</taxon>
        <taxon>Paenibacillaceae</taxon>
        <taxon>Cohnella</taxon>
    </lineage>
</organism>
<dbReference type="GO" id="GO:0016987">
    <property type="term" value="F:sigma factor activity"/>
    <property type="evidence" value="ECO:0007669"/>
    <property type="project" value="UniProtKB-UniRule"/>
</dbReference>
<evidence type="ECO:0000256" key="5">
    <source>
        <dbReference type="ARBA" id="ARBA00023163"/>
    </source>
</evidence>
<evidence type="ECO:0000256" key="6">
    <source>
        <dbReference type="HAMAP-Rule" id="MF_02064"/>
    </source>
</evidence>
<comment type="activity regulation">
    <text evidence="6">Negatively regulated by the anti-sigma-I factor RsgI.</text>
</comment>
<dbReference type="InterPro" id="IPR007627">
    <property type="entry name" value="RNA_pol_sigma70_r2"/>
</dbReference>
<evidence type="ECO:0000313" key="8">
    <source>
        <dbReference type="EMBL" id="RIE03665.1"/>
    </source>
</evidence>
<dbReference type="SUPFAM" id="SSF88946">
    <property type="entry name" value="Sigma2 domain of RNA polymerase sigma factors"/>
    <property type="match status" value="1"/>
</dbReference>
<keyword evidence="3 6" id="KW-0731">Sigma factor</keyword>
<dbReference type="RefSeq" id="WP_119149010.1">
    <property type="nucleotide sequence ID" value="NZ_JBHSOV010000021.1"/>
</dbReference>
<keyword evidence="5 6" id="KW-0804">Transcription</keyword>
<dbReference type="EMBL" id="QXJM01000032">
    <property type="protein sequence ID" value="RIE03665.1"/>
    <property type="molecule type" value="Genomic_DNA"/>
</dbReference>
<evidence type="ECO:0000256" key="1">
    <source>
        <dbReference type="ARBA" id="ARBA00022490"/>
    </source>
</evidence>
<dbReference type="AlphaFoldDB" id="A0A398CMH7"/>
<reference evidence="8 9" key="1">
    <citation type="submission" date="2018-09" db="EMBL/GenBank/DDBJ databases">
        <title>Cohnella cavernae sp. nov., isolated from a karst cave.</title>
        <authorList>
            <person name="Zhu H."/>
        </authorList>
    </citation>
    <scope>NUCLEOTIDE SEQUENCE [LARGE SCALE GENOMIC DNA]</scope>
    <source>
        <strain evidence="8 9">K2E09-144</strain>
    </source>
</reference>
<comment type="caution">
    <text evidence="8">The sequence shown here is derived from an EMBL/GenBank/DDBJ whole genome shotgun (WGS) entry which is preliminary data.</text>
</comment>
<evidence type="ECO:0000259" key="7">
    <source>
        <dbReference type="Pfam" id="PF04542"/>
    </source>
</evidence>
<protein>
    <recommendedName>
        <fullName evidence="6">RNA polymerase sigma factor SigI</fullName>
    </recommendedName>
</protein>
<sequence length="264" mass="29690">MLLLLWRKWFPLEEDGVRKDDGSPESMVAAIQAGDDGLRNELIAKYKPYIAKTASRFSRRFIDPERDDEFSVALAAFNEAISSFSPDGGRRFLGFSEKVITRRLIDYARQEGRHSASIPYSAVAGNGSEGADKLDKVEAVQALEVYEQQREAEERRTEIVALQQQLDAYGIGFPELTEQSPRHADSRRALLKLAGLLAQSDPLFEKLADKKQLPVKELCETGNVSRKTVERHRKYIITVALIARGPFPFLKEYIGMNRGGEEGI</sequence>
<dbReference type="Gene3D" id="1.10.1740.10">
    <property type="match status" value="1"/>
</dbReference>
<comment type="function">
    <text evidence="6">Sigma factors are initiation factors that promote the attachment of RNA polymerase to specific initiation sites and are then released.</text>
</comment>
<keyword evidence="1 6" id="KW-0963">Cytoplasm</keyword>
<keyword evidence="9" id="KW-1185">Reference proteome</keyword>
<feature type="domain" description="RNA polymerase sigma-70 region 2" evidence="7">
    <location>
        <begin position="42"/>
        <end position="113"/>
    </location>
</feature>
<dbReference type="OrthoDB" id="3190733at2"/>
<comment type="similarity">
    <text evidence="6">Belongs to the sigma-70 factor family. SigI subfamily.</text>
</comment>
<dbReference type="Proteomes" id="UP000266340">
    <property type="component" value="Unassembled WGS sequence"/>
</dbReference>
<keyword evidence="6" id="KW-0346">Stress response</keyword>
<feature type="short sequence motif" description="Polymerase core binding" evidence="6">
    <location>
        <begin position="68"/>
        <end position="81"/>
    </location>
</feature>
<proteinExistence type="inferred from homology"/>
<dbReference type="GO" id="GO:0006352">
    <property type="term" value="P:DNA-templated transcription initiation"/>
    <property type="evidence" value="ECO:0007669"/>
    <property type="project" value="UniProtKB-UniRule"/>
</dbReference>
<evidence type="ECO:0000256" key="4">
    <source>
        <dbReference type="ARBA" id="ARBA00023125"/>
    </source>
</evidence>
<feature type="DNA-binding region" description="H-T-H motif" evidence="6">
    <location>
        <begin position="215"/>
        <end position="234"/>
    </location>
</feature>
<dbReference type="Pfam" id="PF04542">
    <property type="entry name" value="Sigma70_r2"/>
    <property type="match status" value="1"/>
</dbReference>
<dbReference type="GO" id="GO:0003677">
    <property type="term" value="F:DNA binding"/>
    <property type="evidence" value="ECO:0007669"/>
    <property type="project" value="UniProtKB-UniRule"/>
</dbReference>
<evidence type="ECO:0000313" key="9">
    <source>
        <dbReference type="Proteomes" id="UP000266340"/>
    </source>
</evidence>
<dbReference type="NCBIfam" id="TIGR02937">
    <property type="entry name" value="sigma70-ECF"/>
    <property type="match status" value="1"/>
</dbReference>
<dbReference type="InterPro" id="IPR014284">
    <property type="entry name" value="RNA_pol_sigma-70_dom"/>
</dbReference>
<evidence type="ECO:0000256" key="2">
    <source>
        <dbReference type="ARBA" id="ARBA00023015"/>
    </source>
</evidence>
<gene>
    <name evidence="6 8" type="primary">sigI</name>
    <name evidence="8" type="ORF">D3H35_10220</name>
</gene>
<evidence type="ECO:0000256" key="3">
    <source>
        <dbReference type="ARBA" id="ARBA00023082"/>
    </source>
</evidence>
<dbReference type="InterPro" id="IPR014244">
    <property type="entry name" value="RNA_pol_sigma-I"/>
</dbReference>
<keyword evidence="4 6" id="KW-0238">DNA-binding</keyword>
<dbReference type="InterPro" id="IPR013325">
    <property type="entry name" value="RNA_pol_sigma_r2"/>
</dbReference>
<dbReference type="HAMAP" id="MF_02064">
    <property type="entry name" value="Sigma70_SigI"/>
    <property type="match status" value="1"/>
</dbReference>